<feature type="domain" description="EamA" evidence="7">
    <location>
        <begin position="158"/>
        <end position="298"/>
    </location>
</feature>
<dbReference type="InterPro" id="IPR000620">
    <property type="entry name" value="EamA_dom"/>
</dbReference>
<protein>
    <submittedName>
        <fullName evidence="8">Membrane protein</fullName>
    </submittedName>
</protein>
<evidence type="ECO:0000256" key="2">
    <source>
        <dbReference type="ARBA" id="ARBA00007362"/>
    </source>
</evidence>
<sequence>MPQPPGSLAVAAAYFLIYVVWGSTYYFIGVCLHDFPPFVLGTVRFAVAGLALLAVCRLRGERLLRRGLIFKSAVCGIILLFVDQGVIMFAQRYVSSSLVAIMASSTALWIMLLDIPQWRRNFRSVSTVAGIVLGFLGVAMLYLEQLNMQRPGGSHYEYGVLLLIGGCISWACGTLYSKYHIRGNDDGGLSSSAWQMLGAGVVFALCAGLSGDFSSLQLSAVSAVSWLSLAYLIVFGSMMAYTAYIWLLRVRPATEVATHAYVNPVVAVVIGAGLGHEDVTLIQLAGLAVILISVMMVNRK</sequence>
<feature type="transmembrane region" description="Helical" evidence="6">
    <location>
        <begin position="256"/>
        <end position="274"/>
    </location>
</feature>
<evidence type="ECO:0000313" key="8">
    <source>
        <dbReference type="EMBL" id="KOO69068.1"/>
    </source>
</evidence>
<dbReference type="Pfam" id="PF00892">
    <property type="entry name" value="EamA"/>
    <property type="match status" value="2"/>
</dbReference>
<feature type="transmembrane region" description="Helical" evidence="6">
    <location>
        <begin position="68"/>
        <end position="87"/>
    </location>
</feature>
<dbReference type="InterPro" id="IPR037185">
    <property type="entry name" value="EmrE-like"/>
</dbReference>
<feature type="domain" description="EamA" evidence="7">
    <location>
        <begin position="15"/>
        <end position="142"/>
    </location>
</feature>
<evidence type="ECO:0000256" key="4">
    <source>
        <dbReference type="ARBA" id="ARBA00022989"/>
    </source>
</evidence>
<dbReference type="OrthoDB" id="9812547at2"/>
<dbReference type="AlphaFoldDB" id="A0A8E1USF1"/>
<feature type="transmembrane region" description="Helical" evidence="6">
    <location>
        <begin position="188"/>
        <end position="211"/>
    </location>
</feature>
<evidence type="ECO:0000256" key="3">
    <source>
        <dbReference type="ARBA" id="ARBA00022692"/>
    </source>
</evidence>
<feature type="transmembrane region" description="Helical" evidence="6">
    <location>
        <begin position="223"/>
        <end position="244"/>
    </location>
</feature>
<dbReference type="PANTHER" id="PTHR32322">
    <property type="entry name" value="INNER MEMBRANE TRANSPORTER"/>
    <property type="match status" value="1"/>
</dbReference>
<evidence type="ECO:0000313" key="9">
    <source>
        <dbReference type="Proteomes" id="UP000036951"/>
    </source>
</evidence>
<dbReference type="SUPFAM" id="SSF103481">
    <property type="entry name" value="Multidrug resistance efflux transporter EmrE"/>
    <property type="match status" value="2"/>
</dbReference>
<organism evidence="8 9">
    <name type="scientific">Xylanibacter rarus</name>
    <dbReference type="NCBI Taxonomy" id="1676614"/>
    <lineage>
        <taxon>Bacteria</taxon>
        <taxon>Pseudomonadati</taxon>
        <taxon>Bacteroidota</taxon>
        <taxon>Bacteroidia</taxon>
        <taxon>Bacteroidales</taxon>
        <taxon>Prevotellaceae</taxon>
        <taxon>Xylanibacter</taxon>
    </lineage>
</organism>
<feature type="transmembrane region" description="Helical" evidence="6">
    <location>
        <begin position="93"/>
        <end position="113"/>
    </location>
</feature>
<proteinExistence type="inferred from homology"/>
<name>A0A8E1USF1_9BACT</name>
<dbReference type="InterPro" id="IPR050638">
    <property type="entry name" value="AA-Vitamin_Transporters"/>
</dbReference>
<comment type="caution">
    <text evidence="8">The sequence shown here is derived from an EMBL/GenBank/DDBJ whole genome shotgun (WGS) entry which is preliminary data.</text>
</comment>
<evidence type="ECO:0000256" key="6">
    <source>
        <dbReference type="SAM" id="Phobius"/>
    </source>
</evidence>
<keyword evidence="9" id="KW-1185">Reference proteome</keyword>
<dbReference type="GO" id="GO:0016020">
    <property type="term" value="C:membrane"/>
    <property type="evidence" value="ECO:0007669"/>
    <property type="project" value="UniProtKB-SubCell"/>
</dbReference>
<feature type="transmembrane region" description="Helical" evidence="6">
    <location>
        <begin position="155"/>
        <end position="176"/>
    </location>
</feature>
<keyword evidence="5 6" id="KW-0472">Membrane</keyword>
<keyword evidence="4 6" id="KW-1133">Transmembrane helix</keyword>
<comment type="subcellular location">
    <subcellularLocation>
        <location evidence="1">Membrane</location>
        <topology evidence="1">Multi-pass membrane protein</topology>
    </subcellularLocation>
</comment>
<dbReference type="RefSeq" id="WP_053397874.1">
    <property type="nucleotide sequence ID" value="NZ_LFQU01000005.1"/>
</dbReference>
<accession>A0A8E1USF1</accession>
<gene>
    <name evidence="8" type="ORF">ACU52_04115</name>
</gene>
<feature type="transmembrane region" description="Helical" evidence="6">
    <location>
        <begin position="7"/>
        <end position="29"/>
    </location>
</feature>
<evidence type="ECO:0000256" key="5">
    <source>
        <dbReference type="ARBA" id="ARBA00023136"/>
    </source>
</evidence>
<reference evidence="8 9" key="1">
    <citation type="submission" date="2015-06" db="EMBL/GenBank/DDBJ databases">
        <title>Prevotella sp. 109, sp. nov., a novel member of the family Prevotellaceae isolated from human faeces.</title>
        <authorList>
            <person name="Shkoporov A.N."/>
            <person name="Chaplin A.V."/>
            <person name="Kafarskaia L.I."/>
            <person name="Efimov B.A."/>
        </authorList>
    </citation>
    <scope>NUCLEOTIDE SEQUENCE [LARGE SCALE GENOMIC DNA]</scope>
    <source>
        <strain evidence="8 9">109</strain>
    </source>
</reference>
<dbReference type="Proteomes" id="UP000036951">
    <property type="component" value="Unassembled WGS sequence"/>
</dbReference>
<feature type="transmembrane region" description="Helical" evidence="6">
    <location>
        <begin position="125"/>
        <end position="143"/>
    </location>
</feature>
<feature type="transmembrane region" description="Helical" evidence="6">
    <location>
        <begin position="280"/>
        <end position="297"/>
    </location>
</feature>
<dbReference type="PANTHER" id="PTHR32322:SF2">
    <property type="entry name" value="EAMA DOMAIN-CONTAINING PROTEIN"/>
    <property type="match status" value="1"/>
</dbReference>
<comment type="similarity">
    <text evidence="2">Belongs to the EamA transporter family.</text>
</comment>
<evidence type="ECO:0000259" key="7">
    <source>
        <dbReference type="Pfam" id="PF00892"/>
    </source>
</evidence>
<keyword evidence="3 6" id="KW-0812">Transmembrane</keyword>
<evidence type="ECO:0000256" key="1">
    <source>
        <dbReference type="ARBA" id="ARBA00004141"/>
    </source>
</evidence>
<feature type="transmembrane region" description="Helical" evidence="6">
    <location>
        <begin position="35"/>
        <end position="56"/>
    </location>
</feature>
<dbReference type="EMBL" id="LFQU01000005">
    <property type="protein sequence ID" value="KOO69068.1"/>
    <property type="molecule type" value="Genomic_DNA"/>
</dbReference>